<dbReference type="PROSITE" id="PS51918">
    <property type="entry name" value="RADICAL_SAM"/>
    <property type="match status" value="1"/>
</dbReference>
<keyword evidence="6" id="KW-0411">Iron-sulfur</keyword>
<evidence type="ECO:0000256" key="2">
    <source>
        <dbReference type="ARBA" id="ARBA00022485"/>
    </source>
</evidence>
<gene>
    <name evidence="8" type="ORF">SAMN02910406_02291</name>
</gene>
<dbReference type="InterPro" id="IPR032432">
    <property type="entry name" value="Radical_SAM_C"/>
</dbReference>
<dbReference type="OrthoDB" id="9815044at2"/>
<dbReference type="Pfam" id="PF16199">
    <property type="entry name" value="Radical_SAM_C"/>
    <property type="match status" value="1"/>
</dbReference>
<dbReference type="SFLD" id="SFLDG01086">
    <property type="entry name" value="elongater_protein-like"/>
    <property type="match status" value="1"/>
</dbReference>
<organism evidence="8 9">
    <name type="scientific">Ruminococcus albus</name>
    <dbReference type="NCBI Taxonomy" id="1264"/>
    <lineage>
        <taxon>Bacteria</taxon>
        <taxon>Bacillati</taxon>
        <taxon>Bacillota</taxon>
        <taxon>Clostridia</taxon>
        <taxon>Eubacteriales</taxon>
        <taxon>Oscillospiraceae</taxon>
        <taxon>Ruminococcus</taxon>
    </lineage>
</organism>
<keyword evidence="4" id="KW-0479">Metal-binding</keyword>
<accession>A0A1I1LMW0</accession>
<keyword evidence="3" id="KW-0949">S-adenosyl-L-methionine</keyword>
<evidence type="ECO:0000256" key="5">
    <source>
        <dbReference type="ARBA" id="ARBA00023004"/>
    </source>
</evidence>
<keyword evidence="2" id="KW-0004">4Fe-4S</keyword>
<keyword evidence="5" id="KW-0408">Iron</keyword>
<dbReference type="CDD" id="cd01335">
    <property type="entry name" value="Radical_SAM"/>
    <property type="match status" value="1"/>
</dbReference>
<dbReference type="GO" id="GO:0046872">
    <property type="term" value="F:metal ion binding"/>
    <property type="evidence" value="ECO:0007669"/>
    <property type="project" value="UniProtKB-KW"/>
</dbReference>
<comment type="cofactor">
    <cofactor evidence="1">
        <name>[4Fe-4S] cluster</name>
        <dbReference type="ChEBI" id="CHEBI:49883"/>
    </cofactor>
</comment>
<dbReference type="Proteomes" id="UP000182192">
    <property type="component" value="Unassembled WGS sequence"/>
</dbReference>
<dbReference type="InterPro" id="IPR039661">
    <property type="entry name" value="ELP3"/>
</dbReference>
<reference evidence="8 9" key="1">
    <citation type="submission" date="2016-10" db="EMBL/GenBank/DDBJ databases">
        <authorList>
            <person name="de Groot N.N."/>
        </authorList>
    </citation>
    <scope>NUCLEOTIDE SEQUENCE [LARGE SCALE GENOMIC DNA]</scope>
    <source>
        <strain evidence="8 9">AR67</strain>
    </source>
</reference>
<dbReference type="InterPro" id="IPR006638">
    <property type="entry name" value="Elp3/MiaA/NifB-like_rSAM"/>
</dbReference>
<dbReference type="PANTHER" id="PTHR11135:SF0">
    <property type="entry name" value="ELONGATOR COMPLEX PROTEIN 3"/>
    <property type="match status" value="1"/>
</dbReference>
<evidence type="ECO:0000256" key="4">
    <source>
        <dbReference type="ARBA" id="ARBA00022723"/>
    </source>
</evidence>
<evidence type="ECO:0000259" key="7">
    <source>
        <dbReference type="PROSITE" id="PS51918"/>
    </source>
</evidence>
<dbReference type="Gene3D" id="3.80.30.20">
    <property type="entry name" value="tm_1862 like domain"/>
    <property type="match status" value="1"/>
</dbReference>
<dbReference type="GO" id="GO:0003824">
    <property type="term" value="F:catalytic activity"/>
    <property type="evidence" value="ECO:0007669"/>
    <property type="project" value="InterPro"/>
</dbReference>
<name>A0A1I1LMW0_RUMAL</name>
<dbReference type="GO" id="GO:0051539">
    <property type="term" value="F:4 iron, 4 sulfur cluster binding"/>
    <property type="evidence" value="ECO:0007669"/>
    <property type="project" value="UniProtKB-KW"/>
</dbReference>
<proteinExistence type="predicted"/>
<evidence type="ECO:0000256" key="3">
    <source>
        <dbReference type="ARBA" id="ARBA00022691"/>
    </source>
</evidence>
<dbReference type="RefSeq" id="WP_074961925.1">
    <property type="nucleotide sequence ID" value="NZ_FOKQ01000019.1"/>
</dbReference>
<dbReference type="SUPFAM" id="SSF102114">
    <property type="entry name" value="Radical SAM enzymes"/>
    <property type="match status" value="1"/>
</dbReference>
<dbReference type="PANTHER" id="PTHR11135">
    <property type="entry name" value="HISTONE ACETYLTRANSFERASE-RELATED"/>
    <property type="match status" value="1"/>
</dbReference>
<evidence type="ECO:0000256" key="6">
    <source>
        <dbReference type="ARBA" id="ARBA00023014"/>
    </source>
</evidence>
<dbReference type="GO" id="GO:0002926">
    <property type="term" value="P:tRNA wobble base 5-methoxycarbonylmethyl-2-thiouridinylation"/>
    <property type="evidence" value="ECO:0007669"/>
    <property type="project" value="TreeGrafter"/>
</dbReference>
<dbReference type="InterPro" id="IPR007197">
    <property type="entry name" value="rSAM"/>
</dbReference>
<dbReference type="Pfam" id="PF04055">
    <property type="entry name" value="Radical_SAM"/>
    <property type="match status" value="1"/>
</dbReference>
<dbReference type="SFLD" id="SFLDS00029">
    <property type="entry name" value="Radical_SAM"/>
    <property type="match status" value="1"/>
</dbReference>
<dbReference type="SFLD" id="SFLDG01082">
    <property type="entry name" value="B12-binding_domain_containing"/>
    <property type="match status" value="1"/>
</dbReference>
<evidence type="ECO:0000313" key="8">
    <source>
        <dbReference type="EMBL" id="SFC73902.1"/>
    </source>
</evidence>
<dbReference type="GO" id="GO:0005737">
    <property type="term" value="C:cytoplasm"/>
    <property type="evidence" value="ECO:0007669"/>
    <property type="project" value="TreeGrafter"/>
</dbReference>
<evidence type="ECO:0000256" key="1">
    <source>
        <dbReference type="ARBA" id="ARBA00001966"/>
    </source>
</evidence>
<dbReference type="SMART" id="SM00729">
    <property type="entry name" value="Elp3"/>
    <property type="match status" value="1"/>
</dbReference>
<dbReference type="AlphaFoldDB" id="A0A1I1LMW0"/>
<feature type="domain" description="Radical SAM core" evidence="7">
    <location>
        <begin position="1"/>
        <end position="225"/>
    </location>
</feature>
<evidence type="ECO:0000313" key="9">
    <source>
        <dbReference type="Proteomes" id="UP000182192"/>
    </source>
</evidence>
<dbReference type="InterPro" id="IPR058240">
    <property type="entry name" value="rSAM_sf"/>
</dbReference>
<dbReference type="InterPro" id="IPR023404">
    <property type="entry name" value="rSAM_horseshoe"/>
</dbReference>
<sequence length="415" mass="46693">MHSNISIFVPHVGCPHKCAFCDQRTITGEQKLPHKEDVERACLQALEEVRDISDTEIAFFGGSFTAIPRDYMLELLTAAYKFVGDGKFKGIRLSTRPDYINSEILDILKQYGVTAIELGAQSMSDEVLEANERGHTAEDVRRASKLIREYGFELGLQMMVGLYKSGHQQEDETFNEIMAIHPDTVRIYPVVILKHTRLAELLASGEYKPMSFDEVLSLSTRALGAFTEAGIKVIKCGLHASEFVEKDMVGGFYHPAFRELCEGVLYRLAIENALSNAKKAGVPIEKGQYIFAVSKGCISKAVGHKRANREYFEKYGLRVKFTEDKDIPLYKVRLVDDVTLAHKFSIHNRKQLGKSKKCGCFYCGEIFTPDEITNYLNEGCGTALCPRCGIDSVIGDSSGYPITEDFMQKMHERWF</sequence>
<dbReference type="EMBL" id="FOKQ01000019">
    <property type="protein sequence ID" value="SFC73902.1"/>
    <property type="molecule type" value="Genomic_DNA"/>
</dbReference>
<protein>
    <submittedName>
        <fullName evidence="8">Radical_SAM C-terminal domain-containing protein</fullName>
    </submittedName>
</protein>